<reference evidence="1 2" key="1">
    <citation type="submission" date="2014-07" db="EMBL/GenBank/DDBJ databases">
        <title>Draft genome sequence of Thalassospira profundimaris S25-3-2.</title>
        <authorList>
            <person name="Lai Q."/>
            <person name="Shao Z."/>
        </authorList>
    </citation>
    <scope>NUCLEOTIDE SEQUENCE [LARGE SCALE GENOMIC DNA]</scope>
    <source>
        <strain evidence="1 2">S25-3-2</strain>
    </source>
</reference>
<evidence type="ECO:0000313" key="2">
    <source>
        <dbReference type="Proteomes" id="UP000252517"/>
    </source>
</evidence>
<sequence>MPAASRLICANPRDKFSFLAAERTGFEKTTTVPGRIRDRFPQVLAKDFRIIAKLWGTERCEKCQSREFLIKKAA</sequence>
<dbReference type="EMBL" id="JPWH01000010">
    <property type="protein sequence ID" value="RCK48636.1"/>
    <property type="molecule type" value="Genomic_DNA"/>
</dbReference>
<organism evidence="1 2">
    <name type="scientific">Thalassospira profundimaris</name>
    <dbReference type="NCBI Taxonomy" id="502049"/>
    <lineage>
        <taxon>Bacteria</taxon>
        <taxon>Pseudomonadati</taxon>
        <taxon>Pseudomonadota</taxon>
        <taxon>Alphaproteobacteria</taxon>
        <taxon>Rhodospirillales</taxon>
        <taxon>Thalassospiraceae</taxon>
        <taxon>Thalassospira</taxon>
    </lineage>
</organism>
<protein>
    <submittedName>
        <fullName evidence="1">Uncharacterized protein</fullName>
    </submittedName>
</protein>
<comment type="caution">
    <text evidence="1">The sequence shown here is derived from an EMBL/GenBank/DDBJ whole genome shotgun (WGS) entry which is preliminary data.</text>
</comment>
<dbReference type="RefSeq" id="WP_114088816.1">
    <property type="nucleotide sequence ID" value="NZ_JPWH01000010.1"/>
</dbReference>
<name>A0A367X4N8_9PROT</name>
<proteinExistence type="predicted"/>
<dbReference type="AlphaFoldDB" id="A0A367X4N8"/>
<accession>A0A367X4N8</accession>
<dbReference type="Proteomes" id="UP000252517">
    <property type="component" value="Unassembled WGS sequence"/>
</dbReference>
<evidence type="ECO:0000313" key="1">
    <source>
        <dbReference type="EMBL" id="RCK48636.1"/>
    </source>
</evidence>
<gene>
    <name evidence="1" type="ORF">TH25_13530</name>
</gene>